<name>A0A511MFU5_9NOCA</name>
<gene>
    <name evidence="1" type="ORF">NN4_40920</name>
</gene>
<evidence type="ECO:0000313" key="2">
    <source>
        <dbReference type="Proteomes" id="UP000321424"/>
    </source>
</evidence>
<accession>A0A511MFU5</accession>
<evidence type="ECO:0000313" key="1">
    <source>
        <dbReference type="EMBL" id="GEM39573.1"/>
    </source>
</evidence>
<dbReference type="AlphaFoldDB" id="A0A511MFU5"/>
<keyword evidence="2" id="KW-1185">Reference proteome</keyword>
<protein>
    <submittedName>
        <fullName evidence="1">Uncharacterized protein</fullName>
    </submittedName>
</protein>
<comment type="caution">
    <text evidence="1">The sequence shown here is derived from an EMBL/GenBank/DDBJ whole genome shotgun (WGS) entry which is preliminary data.</text>
</comment>
<organism evidence="1 2">
    <name type="scientific">Nocardia ninae NBRC 108245</name>
    <dbReference type="NCBI Taxonomy" id="1210091"/>
    <lineage>
        <taxon>Bacteria</taxon>
        <taxon>Bacillati</taxon>
        <taxon>Actinomycetota</taxon>
        <taxon>Actinomycetes</taxon>
        <taxon>Mycobacteriales</taxon>
        <taxon>Nocardiaceae</taxon>
        <taxon>Nocardia</taxon>
    </lineage>
</organism>
<reference evidence="1 2" key="1">
    <citation type="submission" date="2019-07" db="EMBL/GenBank/DDBJ databases">
        <title>Whole genome shotgun sequence of Nocardia ninae NBRC 108245.</title>
        <authorList>
            <person name="Hosoyama A."/>
            <person name="Uohara A."/>
            <person name="Ohji S."/>
            <person name="Ichikawa N."/>
        </authorList>
    </citation>
    <scope>NUCLEOTIDE SEQUENCE [LARGE SCALE GENOMIC DNA]</scope>
    <source>
        <strain evidence="1 2">NBRC 108245</strain>
    </source>
</reference>
<dbReference type="Proteomes" id="UP000321424">
    <property type="component" value="Unassembled WGS sequence"/>
</dbReference>
<proteinExistence type="predicted"/>
<dbReference type="EMBL" id="BJXA01000026">
    <property type="protein sequence ID" value="GEM39573.1"/>
    <property type="molecule type" value="Genomic_DNA"/>
</dbReference>
<sequence length="97" mass="9961">MACGLAPQAIRRVADRAHRRGVVGGGVVCVGRVGLVVTVGVRDGLGVVDMVVEVGRQVTGGRVVERVDSIDCFVVDLVVVGEVRGGLVVADAELVGR</sequence>